<evidence type="ECO:0000313" key="1">
    <source>
        <dbReference type="EMBL" id="SDB48102.1"/>
    </source>
</evidence>
<organism evidence="1 2">
    <name type="scientific">Bauldia litoralis</name>
    <dbReference type="NCBI Taxonomy" id="665467"/>
    <lineage>
        <taxon>Bacteria</taxon>
        <taxon>Pseudomonadati</taxon>
        <taxon>Pseudomonadota</taxon>
        <taxon>Alphaproteobacteria</taxon>
        <taxon>Hyphomicrobiales</taxon>
        <taxon>Kaistiaceae</taxon>
        <taxon>Bauldia</taxon>
    </lineage>
</organism>
<dbReference type="AlphaFoldDB" id="A0A1G6DSN2"/>
<accession>A0A1G6DSN2</accession>
<evidence type="ECO:0000313" key="2">
    <source>
        <dbReference type="Proteomes" id="UP000199071"/>
    </source>
</evidence>
<dbReference type="InterPro" id="IPR027417">
    <property type="entry name" value="P-loop_NTPase"/>
</dbReference>
<keyword evidence="2" id="KW-1185">Reference proteome</keyword>
<dbReference type="STRING" id="665467.SAMN02982931_03708"/>
<dbReference type="EMBL" id="FMXQ01000008">
    <property type="protein sequence ID" value="SDB48102.1"/>
    <property type="molecule type" value="Genomic_DNA"/>
</dbReference>
<dbReference type="RefSeq" id="WP_090878675.1">
    <property type="nucleotide sequence ID" value="NZ_FMXQ01000008.1"/>
</dbReference>
<dbReference type="Gene3D" id="3.40.50.300">
    <property type="entry name" value="P-loop containing nucleotide triphosphate hydrolases"/>
    <property type="match status" value="1"/>
</dbReference>
<dbReference type="GO" id="GO:0016740">
    <property type="term" value="F:transferase activity"/>
    <property type="evidence" value="ECO:0007669"/>
    <property type="project" value="UniProtKB-KW"/>
</dbReference>
<reference evidence="1 2" key="1">
    <citation type="submission" date="2016-10" db="EMBL/GenBank/DDBJ databases">
        <authorList>
            <person name="de Groot N.N."/>
        </authorList>
    </citation>
    <scope>NUCLEOTIDE SEQUENCE [LARGE SCALE GENOMIC DNA]</scope>
    <source>
        <strain evidence="1 2">ATCC 35022</strain>
    </source>
</reference>
<dbReference type="OrthoDB" id="7067253at2"/>
<dbReference type="Pfam" id="PF13469">
    <property type="entry name" value="Sulfotransfer_3"/>
    <property type="match status" value="1"/>
</dbReference>
<dbReference type="SUPFAM" id="SSF52540">
    <property type="entry name" value="P-loop containing nucleoside triphosphate hydrolases"/>
    <property type="match status" value="1"/>
</dbReference>
<name>A0A1G6DSN2_9HYPH</name>
<dbReference type="Proteomes" id="UP000199071">
    <property type="component" value="Unassembled WGS sequence"/>
</dbReference>
<keyword evidence="1" id="KW-0808">Transferase</keyword>
<protein>
    <submittedName>
        <fullName evidence="1">Sulfotransferase family protein</fullName>
    </submittedName>
</protein>
<gene>
    <name evidence="1" type="ORF">SAMN02982931_03708</name>
</gene>
<proteinExistence type="predicted"/>
<sequence>MSIGETPPAPGPVEMLLLLTPPNSGSTSMADFMAQSPQVGGLQRRYEGQWLVDHLHEKDRWNDQKPCDYEMIGKVWREAADATMQKHPEVIYLIEKSPPNMVRYREILALFDRTRVVINNRDPYASVSSLGYRYHGFDELDRAQRLERVESLAERWIGCARMLKRIAEREGYPMIRYEEFCEAPEAIFQKFGLSETGSAGADRNYLVNVKDYPSQPIRNMNEDQISKLSTEEIERIGKTLSTDADVVRFFGYEIRPG</sequence>